<dbReference type="RefSeq" id="WP_006106334.1">
    <property type="nucleotide sequence ID" value="NZ_DS989881.1"/>
</dbReference>
<evidence type="ECO:0000313" key="2">
    <source>
        <dbReference type="Proteomes" id="UP000003835"/>
    </source>
</evidence>
<dbReference type="HOGENOM" id="CLU_2567953_0_0_3"/>
<proteinExistence type="predicted"/>
<accession>B4W4V2</accession>
<reference evidence="1 2" key="1">
    <citation type="submission" date="2008-07" db="EMBL/GenBank/DDBJ databases">
        <authorList>
            <person name="Tandeau de Marsac N."/>
            <person name="Ferriera S."/>
            <person name="Johnson J."/>
            <person name="Kravitz S."/>
            <person name="Beeson K."/>
            <person name="Sutton G."/>
            <person name="Rogers Y.-H."/>
            <person name="Friedman R."/>
            <person name="Frazier M."/>
            <person name="Venter J.C."/>
        </authorList>
    </citation>
    <scope>NUCLEOTIDE SEQUENCE [LARGE SCALE GENOMIC DNA]</scope>
    <source>
        <strain evidence="1 2">PCC 7420</strain>
    </source>
</reference>
<evidence type="ECO:0000313" key="1">
    <source>
        <dbReference type="EMBL" id="EDX70780.1"/>
    </source>
</evidence>
<organism evidence="1 2">
    <name type="scientific">Coleofasciculus chthonoplastes PCC 7420</name>
    <dbReference type="NCBI Taxonomy" id="118168"/>
    <lineage>
        <taxon>Bacteria</taxon>
        <taxon>Bacillati</taxon>
        <taxon>Cyanobacteriota</taxon>
        <taxon>Cyanophyceae</taxon>
        <taxon>Coleofasciculales</taxon>
        <taxon>Coleofasciculaceae</taxon>
        <taxon>Coleofasciculus</taxon>
    </lineage>
</organism>
<protein>
    <submittedName>
        <fullName evidence="1">Uncharacterized protein</fullName>
    </submittedName>
</protein>
<name>B4W4V2_9CYAN</name>
<gene>
    <name evidence="1" type="ORF">MC7420_1524</name>
</gene>
<keyword evidence="2" id="KW-1185">Reference proteome</keyword>
<sequence length="81" mass="8940">MTTENLGKLLMKLSTEAREYYFSLVLGASVPKRSLSFEEEIEELIDKADHAQIAILLSMLSAKFSSLSSSSDLSQEKVLLG</sequence>
<dbReference type="EMBL" id="DS989881">
    <property type="protein sequence ID" value="EDX70780.1"/>
    <property type="molecule type" value="Genomic_DNA"/>
</dbReference>
<dbReference type="AlphaFoldDB" id="B4W4V2"/>
<dbReference type="Proteomes" id="UP000003835">
    <property type="component" value="Unassembled WGS sequence"/>
</dbReference>